<name>A0AAV0B116_PHAPC</name>
<comment type="caution">
    <text evidence="1">The sequence shown here is derived from an EMBL/GenBank/DDBJ whole genome shotgun (WGS) entry which is preliminary data.</text>
</comment>
<proteinExistence type="predicted"/>
<evidence type="ECO:0000313" key="2">
    <source>
        <dbReference type="Proteomes" id="UP001153365"/>
    </source>
</evidence>
<evidence type="ECO:0000313" key="1">
    <source>
        <dbReference type="EMBL" id="CAH7676874.1"/>
    </source>
</evidence>
<keyword evidence="2" id="KW-1185">Reference proteome</keyword>
<dbReference type="EMBL" id="CALTRL010002831">
    <property type="protein sequence ID" value="CAH7676874.1"/>
    <property type="molecule type" value="Genomic_DNA"/>
</dbReference>
<dbReference type="Proteomes" id="UP001153365">
    <property type="component" value="Unassembled WGS sequence"/>
</dbReference>
<gene>
    <name evidence="1" type="ORF">PPACK8108_LOCUS11979</name>
</gene>
<accession>A0AAV0B116</accession>
<sequence length="154" mass="17963">MSICNRGHRLIEEQSLDPPIRRRFPKNQAHSGYKFGQNPFCKGEEMGEFTSSAFKEAFWSDEEFLSTAIDEISEPDGDDIPATGRNKNRSRLELKVMNHLMEAVKYSCKNCKKYVKKGYKFLRRPGTQKLNTNRTECKDFFFNLHDKLKNAPNF</sequence>
<protein>
    <submittedName>
        <fullName evidence="1">Uncharacterized protein</fullName>
    </submittedName>
</protein>
<reference evidence="1" key="1">
    <citation type="submission" date="2022-06" db="EMBL/GenBank/DDBJ databases">
        <authorList>
            <consortium name="SYNGENTA / RWTH Aachen University"/>
        </authorList>
    </citation>
    <scope>NUCLEOTIDE SEQUENCE</scope>
</reference>
<organism evidence="1 2">
    <name type="scientific">Phakopsora pachyrhizi</name>
    <name type="common">Asian soybean rust disease fungus</name>
    <dbReference type="NCBI Taxonomy" id="170000"/>
    <lineage>
        <taxon>Eukaryota</taxon>
        <taxon>Fungi</taxon>
        <taxon>Dikarya</taxon>
        <taxon>Basidiomycota</taxon>
        <taxon>Pucciniomycotina</taxon>
        <taxon>Pucciniomycetes</taxon>
        <taxon>Pucciniales</taxon>
        <taxon>Phakopsoraceae</taxon>
        <taxon>Phakopsora</taxon>
    </lineage>
</organism>
<dbReference type="AlphaFoldDB" id="A0AAV0B116"/>